<dbReference type="Gene3D" id="2.60.120.200">
    <property type="match status" value="1"/>
</dbReference>
<comment type="caution">
    <text evidence="4">The sequence shown here is derived from an EMBL/GenBank/DDBJ whole genome shotgun (WGS) entry which is preliminary data.</text>
</comment>
<keyword evidence="2" id="KW-1133">Transmembrane helix</keyword>
<feature type="domain" description="GH16" evidence="3">
    <location>
        <begin position="112"/>
        <end position="440"/>
    </location>
</feature>
<dbReference type="InParanoid" id="A0A423WMV3"/>
<dbReference type="Pfam" id="PF00722">
    <property type="entry name" value="Glyco_hydro_16"/>
    <property type="match status" value="1"/>
</dbReference>
<dbReference type="InterPro" id="IPR050546">
    <property type="entry name" value="Glycosyl_Hydrlase_16"/>
</dbReference>
<evidence type="ECO:0000256" key="2">
    <source>
        <dbReference type="SAM" id="Phobius"/>
    </source>
</evidence>
<dbReference type="STRING" id="1230097.A0A423WMV3"/>
<dbReference type="GO" id="GO:0004553">
    <property type="term" value="F:hydrolase activity, hydrolyzing O-glycosyl compounds"/>
    <property type="evidence" value="ECO:0007669"/>
    <property type="project" value="InterPro"/>
</dbReference>
<organism evidence="4 5">
    <name type="scientific">Cytospora leucostoma</name>
    <dbReference type="NCBI Taxonomy" id="1230097"/>
    <lineage>
        <taxon>Eukaryota</taxon>
        <taxon>Fungi</taxon>
        <taxon>Dikarya</taxon>
        <taxon>Ascomycota</taxon>
        <taxon>Pezizomycotina</taxon>
        <taxon>Sordariomycetes</taxon>
        <taxon>Sordariomycetidae</taxon>
        <taxon>Diaporthales</taxon>
        <taxon>Cytosporaceae</taxon>
        <taxon>Cytospora</taxon>
    </lineage>
</organism>
<accession>A0A423WMV3</accession>
<feature type="transmembrane region" description="Helical" evidence="2">
    <location>
        <begin position="51"/>
        <end position="72"/>
    </location>
</feature>
<evidence type="ECO:0000313" key="4">
    <source>
        <dbReference type="EMBL" id="ROW04673.1"/>
    </source>
</evidence>
<proteinExistence type="inferred from homology"/>
<dbReference type="SUPFAM" id="SSF49899">
    <property type="entry name" value="Concanavalin A-like lectins/glucanases"/>
    <property type="match status" value="1"/>
</dbReference>
<name>A0A423WMV3_9PEZI</name>
<dbReference type="AlphaFoldDB" id="A0A423WMV3"/>
<dbReference type="GO" id="GO:0005975">
    <property type="term" value="P:carbohydrate metabolic process"/>
    <property type="evidence" value="ECO:0007669"/>
    <property type="project" value="InterPro"/>
</dbReference>
<dbReference type="Proteomes" id="UP000285146">
    <property type="component" value="Unassembled WGS sequence"/>
</dbReference>
<sequence length="445" mass="49524">MVHTGISTPTHDSVVLNGRSRKRFVSYRLRGEYEKPWLEDPKFNKTKYNNYIVYAWVVIGVCAAGVVAYFQIRPALPSPICLVYEDTFNGGKLDESKWNYEVALNGFGTGSFDWTTTDPTNTYIDEKGLHIVPTLTNETTSITTDQMWNGYTLNLTADGTCTETSASACVAHSNSTLGNLIPPVRSARINTKGKVGIKYGRVEVVAKLPKGDWLWPAIWMMPKDSVYGTWPKSGEIDIMESRGNTVSYPGGRNLFYTTLHWGPSSVLDSYWKTQAVRTDRRGDFTDGFHTYGLEWTANHIYMYYDDRLTQVLYTKFHADETLWKKGGFAGDSENNTLVANPWGNSTSTTGNAPFDQEFYLILNVAVGATNGWFLTKSAMLIMIGSGACSDGKGGKPWVDGATNAQWTFWDDAHTWLPTWGEGDSRGMTVKSVKMWQAGACGTAEL</sequence>
<comment type="similarity">
    <text evidence="1">Belongs to the glycosyl hydrolase 16 family.</text>
</comment>
<dbReference type="PANTHER" id="PTHR10963">
    <property type="entry name" value="GLYCOSYL HYDROLASE-RELATED"/>
    <property type="match status" value="1"/>
</dbReference>
<dbReference type="InterPro" id="IPR000757">
    <property type="entry name" value="Beta-glucanase-like"/>
</dbReference>
<reference evidence="4 5" key="1">
    <citation type="submission" date="2015-09" db="EMBL/GenBank/DDBJ databases">
        <title>Host preference determinants of Valsa canker pathogens revealed by comparative genomics.</title>
        <authorList>
            <person name="Yin Z."/>
            <person name="Huang L."/>
        </authorList>
    </citation>
    <scope>NUCLEOTIDE SEQUENCE [LARGE SCALE GENOMIC DNA]</scope>
    <source>
        <strain evidence="4 5">SXYLt</strain>
    </source>
</reference>
<dbReference type="InterPro" id="IPR013320">
    <property type="entry name" value="ConA-like_dom_sf"/>
</dbReference>
<evidence type="ECO:0000259" key="3">
    <source>
        <dbReference type="PROSITE" id="PS51762"/>
    </source>
</evidence>
<gene>
    <name evidence="4" type="ORF">VPNG_07411</name>
</gene>
<dbReference type="PROSITE" id="PS51762">
    <property type="entry name" value="GH16_2"/>
    <property type="match status" value="1"/>
</dbReference>
<evidence type="ECO:0000256" key="1">
    <source>
        <dbReference type="ARBA" id="ARBA00006865"/>
    </source>
</evidence>
<evidence type="ECO:0000313" key="5">
    <source>
        <dbReference type="Proteomes" id="UP000285146"/>
    </source>
</evidence>
<dbReference type="EMBL" id="LKEB01000047">
    <property type="protein sequence ID" value="ROW04673.1"/>
    <property type="molecule type" value="Genomic_DNA"/>
</dbReference>
<keyword evidence="2" id="KW-0812">Transmembrane</keyword>
<keyword evidence="2" id="KW-0472">Membrane</keyword>
<dbReference type="OrthoDB" id="4781at2759"/>
<protein>
    <recommendedName>
        <fullName evidence="3">GH16 domain-containing protein</fullName>
    </recommendedName>
</protein>
<dbReference type="PANTHER" id="PTHR10963:SF55">
    <property type="entry name" value="GLYCOSIDE HYDROLASE FAMILY 16 PROTEIN"/>
    <property type="match status" value="1"/>
</dbReference>
<keyword evidence="5" id="KW-1185">Reference proteome</keyword>